<dbReference type="GO" id="GO:0019557">
    <property type="term" value="P:L-histidine catabolic process to glutamate and formate"/>
    <property type="evidence" value="ECO:0007669"/>
    <property type="project" value="UniProtKB-UniPathway"/>
</dbReference>
<dbReference type="Gene3D" id="3.40.800.10">
    <property type="entry name" value="Ureohydrolase domain"/>
    <property type="match status" value="1"/>
</dbReference>
<evidence type="ECO:0000256" key="5">
    <source>
        <dbReference type="HAMAP-Rule" id="MF_00737"/>
    </source>
</evidence>
<evidence type="ECO:0000256" key="4">
    <source>
        <dbReference type="ARBA" id="ARBA00023211"/>
    </source>
</evidence>
<dbReference type="PANTHER" id="PTHR11358">
    <property type="entry name" value="ARGINASE/AGMATINASE"/>
    <property type="match status" value="1"/>
</dbReference>
<proteinExistence type="inferred from homology"/>
<feature type="binding site" evidence="5">
    <location>
        <position position="248"/>
    </location>
    <ligand>
        <name>Mn(2+)</name>
        <dbReference type="ChEBI" id="CHEBI:29035"/>
        <label>2</label>
    </ligand>
</feature>
<dbReference type="GO" id="GO:0030145">
    <property type="term" value="F:manganese ion binding"/>
    <property type="evidence" value="ECO:0007669"/>
    <property type="project" value="UniProtKB-UniRule"/>
</dbReference>
<dbReference type="SUPFAM" id="SSF52768">
    <property type="entry name" value="Arginase/deacetylase"/>
    <property type="match status" value="1"/>
</dbReference>
<feature type="binding site" evidence="5 7">
    <location>
        <position position="135"/>
    </location>
    <ligand>
        <name>Mn(2+)</name>
        <dbReference type="ChEBI" id="CHEBI:29035"/>
        <label>1</label>
    </ligand>
</feature>
<name>A0A1I6TM18_9SPHI</name>
<keyword evidence="2 5" id="KW-0378">Hydrolase</keyword>
<dbReference type="Pfam" id="PF00491">
    <property type="entry name" value="Arginase"/>
    <property type="match status" value="1"/>
</dbReference>
<dbReference type="RefSeq" id="WP_093365776.1">
    <property type="nucleotide sequence ID" value="NZ_FOZZ01000006.1"/>
</dbReference>
<evidence type="ECO:0000256" key="7">
    <source>
        <dbReference type="PIRSR" id="PIRSR036979-1"/>
    </source>
</evidence>
<dbReference type="GO" id="GO:0033389">
    <property type="term" value="P:putrescine biosynthetic process from arginine, via agmatine"/>
    <property type="evidence" value="ECO:0007669"/>
    <property type="project" value="TreeGrafter"/>
</dbReference>
<dbReference type="GO" id="GO:0050415">
    <property type="term" value="F:formimidoylglutamase activity"/>
    <property type="evidence" value="ECO:0007669"/>
    <property type="project" value="UniProtKB-UniRule"/>
</dbReference>
<dbReference type="PANTHER" id="PTHR11358:SF35">
    <property type="entry name" value="FORMIMIDOYLGLUTAMASE"/>
    <property type="match status" value="1"/>
</dbReference>
<protein>
    <recommendedName>
        <fullName evidence="5 6">Formimidoylglutamase</fullName>
        <ecNumber evidence="5 6">3.5.3.8</ecNumber>
    </recommendedName>
    <alternativeName>
        <fullName evidence="5">Formiminoglutamase</fullName>
    </alternativeName>
    <alternativeName>
        <fullName evidence="5">Formiminoglutamate hydrolase</fullName>
    </alternativeName>
</protein>
<feature type="binding site" evidence="5 7">
    <location>
        <position position="163"/>
    </location>
    <ligand>
        <name>Mn(2+)</name>
        <dbReference type="ChEBI" id="CHEBI:29035"/>
        <label>1</label>
    </ligand>
</feature>
<evidence type="ECO:0000256" key="6">
    <source>
        <dbReference type="NCBIfam" id="TIGR01227"/>
    </source>
</evidence>
<feature type="binding site" evidence="5 7">
    <location>
        <position position="159"/>
    </location>
    <ligand>
        <name>Mn(2+)</name>
        <dbReference type="ChEBI" id="CHEBI:29035"/>
        <label>1</label>
    </ligand>
</feature>
<comment type="catalytic activity">
    <reaction evidence="5">
        <text>N-formimidoyl-L-glutamate + H2O = formamide + L-glutamate</text>
        <dbReference type="Rhea" id="RHEA:22492"/>
        <dbReference type="ChEBI" id="CHEBI:15377"/>
        <dbReference type="ChEBI" id="CHEBI:16397"/>
        <dbReference type="ChEBI" id="CHEBI:29985"/>
        <dbReference type="ChEBI" id="CHEBI:58928"/>
        <dbReference type="EC" id="3.5.3.8"/>
    </reaction>
</comment>
<dbReference type="OrthoDB" id="9788689at2"/>
<dbReference type="GO" id="GO:0008783">
    <property type="term" value="F:agmatinase activity"/>
    <property type="evidence" value="ECO:0007669"/>
    <property type="project" value="TreeGrafter"/>
</dbReference>
<dbReference type="Proteomes" id="UP000198785">
    <property type="component" value="Unassembled WGS sequence"/>
</dbReference>
<dbReference type="GO" id="GO:0019556">
    <property type="term" value="P:L-histidine catabolic process to glutamate and formamide"/>
    <property type="evidence" value="ECO:0007669"/>
    <property type="project" value="UniProtKB-UniRule"/>
</dbReference>
<comment type="pathway">
    <text evidence="5">Amino-acid degradation; L-histidine degradation into L-glutamate; L-glutamate from N-formimidoyl-L-glutamate (hydrolase route): step 1/1.</text>
</comment>
<evidence type="ECO:0000256" key="8">
    <source>
        <dbReference type="PROSITE-ProRule" id="PRU00742"/>
    </source>
</evidence>
<dbReference type="EMBL" id="FOZZ01000006">
    <property type="protein sequence ID" value="SFS90269.1"/>
    <property type="molecule type" value="Genomic_DNA"/>
</dbReference>
<organism evidence="9 10">
    <name type="scientific">Sphingobacterium wenxiniae</name>
    <dbReference type="NCBI Taxonomy" id="683125"/>
    <lineage>
        <taxon>Bacteria</taxon>
        <taxon>Pseudomonadati</taxon>
        <taxon>Bacteroidota</taxon>
        <taxon>Sphingobacteriia</taxon>
        <taxon>Sphingobacteriales</taxon>
        <taxon>Sphingobacteriaceae</taxon>
        <taxon>Sphingobacterium</taxon>
    </lineage>
</organism>
<dbReference type="EC" id="3.5.3.8" evidence="5 6"/>
<dbReference type="HAMAP" id="MF_00737">
    <property type="entry name" value="Formimidoylglutam"/>
    <property type="match status" value="1"/>
</dbReference>
<comment type="cofactor">
    <cofactor evidence="5 7">
        <name>Mn(2+)</name>
        <dbReference type="ChEBI" id="CHEBI:29035"/>
    </cofactor>
    <text evidence="5 7">Binds 2 manganese ions per subunit.</text>
</comment>
<evidence type="ECO:0000256" key="2">
    <source>
        <dbReference type="ARBA" id="ARBA00022801"/>
    </source>
</evidence>
<feature type="binding site" evidence="5">
    <location>
        <position position="161"/>
    </location>
    <ligand>
        <name>Mn(2+)</name>
        <dbReference type="ChEBI" id="CHEBI:29035"/>
        <label>2</label>
    </ligand>
</feature>
<dbReference type="PIRSF" id="PIRSF036979">
    <property type="entry name" value="Arginase"/>
    <property type="match status" value="1"/>
</dbReference>
<feature type="binding site" evidence="7">
    <location>
        <position position="250"/>
    </location>
    <ligand>
        <name>Mn(2+)</name>
        <dbReference type="ChEBI" id="CHEBI:29035"/>
        <label>1</label>
    </ligand>
</feature>
<accession>A0A1I6TM18</accession>
<dbReference type="CDD" id="cd09988">
    <property type="entry name" value="Formimidoylglutamase"/>
    <property type="match status" value="1"/>
</dbReference>
<dbReference type="InterPro" id="IPR005923">
    <property type="entry name" value="HutG"/>
</dbReference>
<keyword evidence="1 5" id="KW-0479">Metal-binding</keyword>
<comment type="similarity">
    <text evidence="5 8">Belongs to the arginase family.</text>
</comment>
<evidence type="ECO:0000256" key="3">
    <source>
        <dbReference type="ARBA" id="ARBA00022808"/>
    </source>
</evidence>
<keyword evidence="3 5" id="KW-0369">Histidine metabolism</keyword>
<evidence type="ECO:0000313" key="9">
    <source>
        <dbReference type="EMBL" id="SFS90269.1"/>
    </source>
</evidence>
<feature type="binding site" evidence="5">
    <location>
        <position position="250"/>
    </location>
    <ligand>
        <name>Mn(2+)</name>
        <dbReference type="ChEBI" id="CHEBI:29035"/>
        <label>2</label>
    </ligand>
</feature>
<dbReference type="STRING" id="683125.SAMN05660206_106232"/>
<feature type="binding site" evidence="5 7">
    <location>
        <position position="248"/>
    </location>
    <ligand>
        <name>Mn(2+)</name>
        <dbReference type="ChEBI" id="CHEBI:29035"/>
        <label>1</label>
    </ligand>
</feature>
<dbReference type="InterPro" id="IPR006035">
    <property type="entry name" value="Ureohydrolase"/>
</dbReference>
<reference evidence="9 10" key="1">
    <citation type="submission" date="2016-10" db="EMBL/GenBank/DDBJ databases">
        <authorList>
            <person name="de Groot N.N."/>
        </authorList>
    </citation>
    <scope>NUCLEOTIDE SEQUENCE [LARGE SCALE GENOMIC DNA]</scope>
    <source>
        <strain evidence="9 10">DSM 22789</strain>
    </source>
</reference>
<feature type="binding site" evidence="7">
    <location>
        <position position="161"/>
    </location>
    <ligand>
        <name>Mn(2+)</name>
        <dbReference type="ChEBI" id="CHEBI:29035"/>
        <label>1</label>
    </ligand>
</feature>
<feature type="binding site" evidence="5">
    <location>
        <position position="159"/>
    </location>
    <ligand>
        <name>Mn(2+)</name>
        <dbReference type="ChEBI" id="CHEBI:29035"/>
        <label>2</label>
    </ligand>
</feature>
<evidence type="ECO:0000256" key="1">
    <source>
        <dbReference type="ARBA" id="ARBA00022723"/>
    </source>
</evidence>
<keyword evidence="10" id="KW-1185">Reference proteome</keyword>
<evidence type="ECO:0000313" key="10">
    <source>
        <dbReference type="Proteomes" id="UP000198785"/>
    </source>
</evidence>
<gene>
    <name evidence="5" type="primary">hutG</name>
    <name evidence="9" type="ORF">SAMN05660206_106232</name>
</gene>
<dbReference type="InterPro" id="IPR023696">
    <property type="entry name" value="Ureohydrolase_dom_sf"/>
</dbReference>
<sequence length="319" mass="36070">MHAQFQQYYIPACTTDWSGRVDGESGEHLRWHQIISCIDLRETNSLDGAFVLLGFPCDEGVQRNLGRTGAAEAPVVLRKICANLPLQGDNNRRLIDAGNIICEDEQLEEAQQALGVAVSLILKHGGLPIILGGGHEVTYGHYLGLREAYNGKIGIINFDAHFDIRQSKENQATSGTGFYQIAQMEEYLHYLPIGIQRISNTEALFQTMQQKQCTWIEAQDFNRENRQQIIEEIDMFLAQIDHLYMTIDMDVFASVYAPGVSAPAYNGIVPDNFFLHIFEKLIRSPKYRSIDFAELNPRYDIDNRTARLVADLVFRVVGK</sequence>
<comment type="function">
    <text evidence="5">Catalyzes the conversion of N-formimidoyl-L-glutamate to L-glutamate and formamide.</text>
</comment>
<dbReference type="AlphaFoldDB" id="A0A1I6TM18"/>
<dbReference type="UniPathway" id="UPA00379">
    <property type="reaction ID" value="UER00552"/>
</dbReference>
<dbReference type="NCBIfam" id="TIGR01227">
    <property type="entry name" value="hutG"/>
    <property type="match status" value="1"/>
</dbReference>
<keyword evidence="4 5" id="KW-0464">Manganese</keyword>
<dbReference type="PROSITE" id="PS51409">
    <property type="entry name" value="ARGINASE_2"/>
    <property type="match status" value="1"/>
</dbReference>